<comment type="caution">
    <text evidence="5">The sequence shown here is derived from an EMBL/GenBank/DDBJ whole genome shotgun (WGS) entry which is preliminary data.</text>
</comment>
<dbReference type="PROSITE" id="PS50949">
    <property type="entry name" value="HTH_GNTR"/>
    <property type="match status" value="1"/>
</dbReference>
<dbReference type="CDD" id="cd07377">
    <property type="entry name" value="WHTH_GntR"/>
    <property type="match status" value="1"/>
</dbReference>
<feature type="domain" description="HTH gntR-type" evidence="4">
    <location>
        <begin position="15"/>
        <end position="82"/>
    </location>
</feature>
<dbReference type="SMART" id="SM00345">
    <property type="entry name" value="HTH_GNTR"/>
    <property type="match status" value="1"/>
</dbReference>
<dbReference type="SUPFAM" id="SSF46785">
    <property type="entry name" value="Winged helix' DNA-binding domain"/>
    <property type="match status" value="1"/>
</dbReference>
<gene>
    <name evidence="5" type="ORF">ITP53_39290</name>
</gene>
<reference evidence="5" key="1">
    <citation type="submission" date="2020-11" db="EMBL/GenBank/DDBJ databases">
        <title>Whole-genome analyses of Nonomuraea sp. K274.</title>
        <authorList>
            <person name="Veyisoglu A."/>
        </authorList>
    </citation>
    <scope>NUCLEOTIDE SEQUENCE</scope>
    <source>
        <strain evidence="5">K274</strain>
    </source>
</reference>
<accession>A0A931AJP2</accession>
<evidence type="ECO:0000313" key="5">
    <source>
        <dbReference type="EMBL" id="MBF8191639.1"/>
    </source>
</evidence>
<evidence type="ECO:0000256" key="3">
    <source>
        <dbReference type="ARBA" id="ARBA00023163"/>
    </source>
</evidence>
<keyword evidence="1" id="KW-0805">Transcription regulation</keyword>
<dbReference type="InterPro" id="IPR050679">
    <property type="entry name" value="Bact_HTH_transcr_reg"/>
</dbReference>
<dbReference type="InterPro" id="IPR036390">
    <property type="entry name" value="WH_DNA-bd_sf"/>
</dbReference>
<keyword evidence="3" id="KW-0804">Transcription</keyword>
<name>A0A931AJP2_9ACTN</name>
<dbReference type="EMBL" id="JADOGI010000170">
    <property type="protein sequence ID" value="MBF8191639.1"/>
    <property type="molecule type" value="Genomic_DNA"/>
</dbReference>
<keyword evidence="6" id="KW-1185">Reference proteome</keyword>
<sequence>MVEFRNGEPQWRKDIVVWRQVSNEIRKRIKSGEYRPGHMLSQNGVSQEFGVAPNTVRKAFAHLREQGLIYTRVRLGSFVGPEPEDEE</sequence>
<evidence type="ECO:0000313" key="6">
    <source>
        <dbReference type="Proteomes" id="UP000605361"/>
    </source>
</evidence>
<dbReference type="GO" id="GO:0003700">
    <property type="term" value="F:DNA-binding transcription factor activity"/>
    <property type="evidence" value="ECO:0007669"/>
    <property type="project" value="InterPro"/>
</dbReference>
<dbReference type="GO" id="GO:0003677">
    <property type="term" value="F:DNA binding"/>
    <property type="evidence" value="ECO:0007669"/>
    <property type="project" value="UniProtKB-KW"/>
</dbReference>
<dbReference type="RefSeq" id="WP_195900547.1">
    <property type="nucleotide sequence ID" value="NZ_JADOGI010000170.1"/>
</dbReference>
<evidence type="ECO:0000256" key="1">
    <source>
        <dbReference type="ARBA" id="ARBA00023015"/>
    </source>
</evidence>
<dbReference type="Proteomes" id="UP000605361">
    <property type="component" value="Unassembled WGS sequence"/>
</dbReference>
<organism evidence="5 6">
    <name type="scientific">Nonomuraea cypriaca</name>
    <dbReference type="NCBI Taxonomy" id="1187855"/>
    <lineage>
        <taxon>Bacteria</taxon>
        <taxon>Bacillati</taxon>
        <taxon>Actinomycetota</taxon>
        <taxon>Actinomycetes</taxon>
        <taxon>Streptosporangiales</taxon>
        <taxon>Streptosporangiaceae</taxon>
        <taxon>Nonomuraea</taxon>
    </lineage>
</organism>
<evidence type="ECO:0000259" key="4">
    <source>
        <dbReference type="PROSITE" id="PS50949"/>
    </source>
</evidence>
<dbReference type="AlphaFoldDB" id="A0A931AJP2"/>
<proteinExistence type="predicted"/>
<dbReference type="InterPro" id="IPR000524">
    <property type="entry name" value="Tscrpt_reg_HTH_GntR"/>
</dbReference>
<dbReference type="Pfam" id="PF00392">
    <property type="entry name" value="GntR"/>
    <property type="match status" value="1"/>
</dbReference>
<keyword evidence="2" id="KW-0238">DNA-binding</keyword>
<evidence type="ECO:0000256" key="2">
    <source>
        <dbReference type="ARBA" id="ARBA00023125"/>
    </source>
</evidence>
<dbReference type="InterPro" id="IPR036388">
    <property type="entry name" value="WH-like_DNA-bd_sf"/>
</dbReference>
<dbReference type="Gene3D" id="1.10.10.10">
    <property type="entry name" value="Winged helix-like DNA-binding domain superfamily/Winged helix DNA-binding domain"/>
    <property type="match status" value="1"/>
</dbReference>
<protein>
    <submittedName>
        <fullName evidence="5">Winged helix-turn-helix transcriptional regulator</fullName>
    </submittedName>
</protein>
<dbReference type="PANTHER" id="PTHR44846">
    <property type="entry name" value="MANNOSYL-D-GLYCERATE TRANSPORT/METABOLISM SYSTEM REPRESSOR MNGR-RELATED"/>
    <property type="match status" value="1"/>
</dbReference>